<feature type="chain" id="PRO_5046596500" description="Secreted protein" evidence="1">
    <location>
        <begin position="29"/>
        <end position="118"/>
    </location>
</feature>
<feature type="signal peptide" evidence="1">
    <location>
        <begin position="1"/>
        <end position="28"/>
    </location>
</feature>
<dbReference type="Proteomes" id="UP001596137">
    <property type="component" value="Unassembled WGS sequence"/>
</dbReference>
<organism evidence="2 3">
    <name type="scientific">Sphaerisporangium aureirubrum</name>
    <dbReference type="NCBI Taxonomy" id="1544736"/>
    <lineage>
        <taxon>Bacteria</taxon>
        <taxon>Bacillati</taxon>
        <taxon>Actinomycetota</taxon>
        <taxon>Actinomycetes</taxon>
        <taxon>Streptosporangiales</taxon>
        <taxon>Streptosporangiaceae</taxon>
        <taxon>Sphaerisporangium</taxon>
    </lineage>
</organism>
<protein>
    <recommendedName>
        <fullName evidence="4">Secreted protein</fullName>
    </recommendedName>
</protein>
<proteinExistence type="predicted"/>
<evidence type="ECO:0000313" key="2">
    <source>
        <dbReference type="EMBL" id="MFC6085277.1"/>
    </source>
</evidence>
<keyword evidence="3" id="KW-1185">Reference proteome</keyword>
<gene>
    <name evidence="2" type="ORF">ACFP1K_29210</name>
</gene>
<comment type="caution">
    <text evidence="2">The sequence shown here is derived from an EMBL/GenBank/DDBJ whole genome shotgun (WGS) entry which is preliminary data.</text>
</comment>
<name>A0ABW1NRB3_9ACTN</name>
<dbReference type="RefSeq" id="WP_380759245.1">
    <property type="nucleotide sequence ID" value="NZ_JBHSRF010000058.1"/>
</dbReference>
<evidence type="ECO:0000313" key="3">
    <source>
        <dbReference type="Proteomes" id="UP001596137"/>
    </source>
</evidence>
<keyword evidence="1" id="KW-0732">Signal</keyword>
<evidence type="ECO:0008006" key="4">
    <source>
        <dbReference type="Google" id="ProtNLM"/>
    </source>
</evidence>
<sequence>MTSKLVTRILLALCLPVALLATAAPAQAAGPYCIPEAPVCAGLSGGTFVFTIKPPPLGTFMFSATVNGARANGSMSAFTVPGYMQGWFYPSPPLVSGDVFCMTFHAYGVPPGPYCGTA</sequence>
<dbReference type="EMBL" id="JBHSRF010000058">
    <property type="protein sequence ID" value="MFC6085277.1"/>
    <property type="molecule type" value="Genomic_DNA"/>
</dbReference>
<evidence type="ECO:0000256" key="1">
    <source>
        <dbReference type="SAM" id="SignalP"/>
    </source>
</evidence>
<accession>A0ABW1NRB3</accession>
<reference evidence="3" key="1">
    <citation type="journal article" date="2019" name="Int. J. Syst. Evol. Microbiol.">
        <title>The Global Catalogue of Microorganisms (GCM) 10K type strain sequencing project: providing services to taxonomists for standard genome sequencing and annotation.</title>
        <authorList>
            <consortium name="The Broad Institute Genomics Platform"/>
            <consortium name="The Broad Institute Genome Sequencing Center for Infectious Disease"/>
            <person name="Wu L."/>
            <person name="Ma J."/>
        </authorList>
    </citation>
    <scope>NUCLEOTIDE SEQUENCE [LARGE SCALE GENOMIC DNA]</scope>
    <source>
        <strain evidence="3">JCM 30346</strain>
    </source>
</reference>